<evidence type="ECO:0000256" key="5">
    <source>
        <dbReference type="SAM" id="MobiDB-lite"/>
    </source>
</evidence>
<sequence length="239" mass="25870">MKYLKLSSVLVALFFAVGCGSKSVEKDGNTTQKTTEMQHKVDTQEPEETVASPGGAGLPEGGFMPDGAASDEDGYSDNNSNSSEPYVDNDSEANGNGGLGNTADDTDETYAGNDDNNEVGPAYGDAVKVDSLTTIYFDFDRYNIRADMKDYIKANADFIKEKGIEAVVLQGNTDEFGGDEYNTALGLKRAISVRDALVLQGLPKNMFSTISYGMHKPVCKEKTSECYAKNRRTDIVEKQ</sequence>
<evidence type="ECO:0000256" key="3">
    <source>
        <dbReference type="ARBA" id="ARBA00023237"/>
    </source>
</evidence>
<reference evidence="8 9" key="1">
    <citation type="journal article" date="2014" name="Genome Announc.">
        <title>Draft genome sequences of eight enterohepatic helicobacter species isolated from both laboratory and wild rodents.</title>
        <authorList>
            <person name="Sheh A."/>
            <person name="Shen Z."/>
            <person name="Fox J.G."/>
        </authorList>
    </citation>
    <scope>NUCLEOTIDE SEQUENCE [LARGE SCALE GENOMIC DNA]</scope>
    <source>
        <strain evidence="8 9">ATCC 700114</strain>
    </source>
</reference>
<dbReference type="RefSeq" id="WP_034346198.1">
    <property type="nucleotide sequence ID" value="NZ_FZNG01000040.1"/>
</dbReference>
<feature type="signal peptide" evidence="6">
    <location>
        <begin position="1"/>
        <end position="21"/>
    </location>
</feature>
<dbReference type="PROSITE" id="PS51123">
    <property type="entry name" value="OMPA_2"/>
    <property type="match status" value="1"/>
</dbReference>
<organism evidence="8 9">
    <name type="scientific">Helicobacter trogontum</name>
    <dbReference type="NCBI Taxonomy" id="50960"/>
    <lineage>
        <taxon>Bacteria</taxon>
        <taxon>Pseudomonadati</taxon>
        <taxon>Campylobacterota</taxon>
        <taxon>Epsilonproteobacteria</taxon>
        <taxon>Campylobacterales</taxon>
        <taxon>Helicobacteraceae</taxon>
        <taxon>Helicobacter</taxon>
    </lineage>
</organism>
<evidence type="ECO:0000256" key="1">
    <source>
        <dbReference type="ARBA" id="ARBA00004442"/>
    </source>
</evidence>
<evidence type="ECO:0000313" key="9">
    <source>
        <dbReference type="Proteomes" id="UP000029878"/>
    </source>
</evidence>
<dbReference type="AlphaFoldDB" id="A0A4U8S9K8"/>
<dbReference type="SUPFAM" id="SSF103088">
    <property type="entry name" value="OmpA-like"/>
    <property type="match status" value="1"/>
</dbReference>
<dbReference type="EMBL" id="JRPL02000017">
    <property type="protein sequence ID" value="TLD82606.1"/>
    <property type="molecule type" value="Genomic_DNA"/>
</dbReference>
<evidence type="ECO:0000256" key="2">
    <source>
        <dbReference type="ARBA" id="ARBA00023136"/>
    </source>
</evidence>
<dbReference type="OrthoDB" id="9809164at2"/>
<dbReference type="InterPro" id="IPR050330">
    <property type="entry name" value="Bact_OuterMem_StrucFunc"/>
</dbReference>
<evidence type="ECO:0000259" key="7">
    <source>
        <dbReference type="PROSITE" id="PS51123"/>
    </source>
</evidence>
<keyword evidence="3" id="KW-0998">Cell outer membrane</keyword>
<dbReference type="PANTHER" id="PTHR30329:SF21">
    <property type="entry name" value="LIPOPROTEIN YIAD-RELATED"/>
    <property type="match status" value="1"/>
</dbReference>
<evidence type="ECO:0000256" key="4">
    <source>
        <dbReference type="PROSITE-ProRule" id="PRU00473"/>
    </source>
</evidence>
<dbReference type="InterPro" id="IPR006665">
    <property type="entry name" value="OmpA-like"/>
</dbReference>
<keyword evidence="2 4" id="KW-0472">Membrane</keyword>
<name>A0A4U8S9K8_9HELI</name>
<accession>A0A4U8S9K8</accession>
<evidence type="ECO:0000256" key="6">
    <source>
        <dbReference type="SAM" id="SignalP"/>
    </source>
</evidence>
<dbReference type="PANTHER" id="PTHR30329">
    <property type="entry name" value="STATOR ELEMENT OF FLAGELLAR MOTOR COMPLEX"/>
    <property type="match status" value="1"/>
</dbReference>
<protein>
    <recommendedName>
        <fullName evidence="7">OmpA-like domain-containing protein</fullName>
    </recommendedName>
</protein>
<dbReference type="InterPro" id="IPR036737">
    <property type="entry name" value="OmpA-like_sf"/>
</dbReference>
<dbReference type="InterPro" id="IPR006664">
    <property type="entry name" value="OMP_bac"/>
</dbReference>
<dbReference type="GO" id="GO:0009279">
    <property type="term" value="C:cell outer membrane"/>
    <property type="evidence" value="ECO:0007669"/>
    <property type="project" value="UniProtKB-SubCell"/>
</dbReference>
<keyword evidence="6" id="KW-0732">Signal</keyword>
<dbReference type="Pfam" id="PF00691">
    <property type="entry name" value="OmpA"/>
    <property type="match status" value="1"/>
</dbReference>
<evidence type="ECO:0000313" key="8">
    <source>
        <dbReference type="EMBL" id="TLD82606.1"/>
    </source>
</evidence>
<dbReference type="CDD" id="cd07185">
    <property type="entry name" value="OmpA_C-like"/>
    <property type="match status" value="1"/>
</dbReference>
<dbReference type="Proteomes" id="UP000029878">
    <property type="component" value="Unassembled WGS sequence"/>
</dbReference>
<comment type="caution">
    <text evidence="8">The sequence shown here is derived from an EMBL/GenBank/DDBJ whole genome shotgun (WGS) entry which is preliminary data.</text>
</comment>
<dbReference type="PRINTS" id="PR01021">
    <property type="entry name" value="OMPADOMAIN"/>
</dbReference>
<dbReference type="PROSITE" id="PS51257">
    <property type="entry name" value="PROKAR_LIPOPROTEIN"/>
    <property type="match status" value="1"/>
</dbReference>
<gene>
    <name evidence="8" type="ORF">LS81_007175</name>
</gene>
<feature type="region of interest" description="Disordered" evidence="5">
    <location>
        <begin position="24"/>
        <end position="123"/>
    </location>
</feature>
<feature type="chain" id="PRO_5020474306" description="OmpA-like domain-containing protein" evidence="6">
    <location>
        <begin position="22"/>
        <end position="239"/>
    </location>
</feature>
<proteinExistence type="predicted"/>
<comment type="subcellular location">
    <subcellularLocation>
        <location evidence="1">Cell outer membrane</location>
    </subcellularLocation>
</comment>
<dbReference type="Gene3D" id="3.30.1330.60">
    <property type="entry name" value="OmpA-like domain"/>
    <property type="match status" value="1"/>
</dbReference>
<feature type="domain" description="OmpA-like" evidence="7">
    <location>
        <begin position="124"/>
        <end position="239"/>
    </location>
</feature>